<keyword evidence="8 12" id="KW-1133">Transmembrane helix</keyword>
<dbReference type="InterPro" id="IPR050278">
    <property type="entry name" value="Serine_Prot_S9B/DPPIV"/>
</dbReference>
<dbReference type="Pfam" id="PF00326">
    <property type="entry name" value="Peptidase_S9"/>
    <property type="match status" value="1"/>
</dbReference>
<evidence type="ECO:0000256" key="2">
    <source>
        <dbReference type="ARBA" id="ARBA00022438"/>
    </source>
</evidence>
<evidence type="ECO:0000256" key="4">
    <source>
        <dbReference type="ARBA" id="ARBA00022692"/>
    </source>
</evidence>
<evidence type="ECO:0000256" key="11">
    <source>
        <dbReference type="ARBA" id="ARBA00037847"/>
    </source>
</evidence>
<feature type="domain" description="Peptidase S9 prolyl oligopeptidase catalytic" evidence="13">
    <location>
        <begin position="604"/>
        <end position="777"/>
    </location>
</feature>
<evidence type="ECO:0000256" key="12">
    <source>
        <dbReference type="SAM" id="Phobius"/>
    </source>
</evidence>
<dbReference type="Pfam" id="PF00930">
    <property type="entry name" value="DPPIV_N"/>
    <property type="match status" value="1"/>
</dbReference>
<keyword evidence="5" id="KW-0378">Hydrolase</keyword>
<dbReference type="GO" id="GO:0008239">
    <property type="term" value="F:dipeptidyl-peptidase activity"/>
    <property type="evidence" value="ECO:0007669"/>
    <property type="project" value="TreeGrafter"/>
</dbReference>
<dbReference type="SUPFAM" id="SSF82171">
    <property type="entry name" value="DPP6 N-terminal domain-like"/>
    <property type="match status" value="1"/>
</dbReference>
<keyword evidence="4 12" id="KW-0812">Transmembrane</keyword>
<reference evidence="15" key="1">
    <citation type="submission" date="2023-07" db="EMBL/GenBank/DDBJ databases">
        <authorList>
            <consortium name="CYATHOMIX"/>
        </authorList>
    </citation>
    <scope>NUCLEOTIDE SEQUENCE</scope>
    <source>
        <strain evidence="15">N/A</strain>
    </source>
</reference>
<evidence type="ECO:0000256" key="8">
    <source>
        <dbReference type="ARBA" id="ARBA00022989"/>
    </source>
</evidence>
<accession>A0AA36GJP0</accession>
<dbReference type="GO" id="GO:0006508">
    <property type="term" value="P:proteolysis"/>
    <property type="evidence" value="ECO:0007669"/>
    <property type="project" value="UniProtKB-KW"/>
</dbReference>
<dbReference type="InterPro" id="IPR001375">
    <property type="entry name" value="Peptidase_S9_cat"/>
</dbReference>
<dbReference type="PANTHER" id="PTHR11731">
    <property type="entry name" value="PROTEASE FAMILY S9B,C DIPEPTIDYL-PEPTIDASE IV-RELATED"/>
    <property type="match status" value="1"/>
</dbReference>
<evidence type="ECO:0000313" key="16">
    <source>
        <dbReference type="Proteomes" id="UP001176961"/>
    </source>
</evidence>
<evidence type="ECO:0000259" key="13">
    <source>
        <dbReference type="Pfam" id="PF00326"/>
    </source>
</evidence>
<dbReference type="SUPFAM" id="SSF53474">
    <property type="entry name" value="alpha/beta-Hydrolases"/>
    <property type="match status" value="1"/>
</dbReference>
<dbReference type="EMBL" id="CATQJL010000112">
    <property type="protein sequence ID" value="CAJ0592703.1"/>
    <property type="molecule type" value="Genomic_DNA"/>
</dbReference>
<keyword evidence="9 12" id="KW-0472">Membrane</keyword>
<dbReference type="Gene3D" id="2.140.10.30">
    <property type="entry name" value="Dipeptidylpeptidase IV, N-terminal domain"/>
    <property type="match status" value="1"/>
</dbReference>
<evidence type="ECO:0000256" key="3">
    <source>
        <dbReference type="ARBA" id="ARBA00022670"/>
    </source>
</evidence>
<evidence type="ECO:0000259" key="14">
    <source>
        <dbReference type="Pfam" id="PF00930"/>
    </source>
</evidence>
<evidence type="ECO:0000256" key="6">
    <source>
        <dbReference type="ARBA" id="ARBA00022825"/>
    </source>
</evidence>
<evidence type="ECO:0000256" key="1">
    <source>
        <dbReference type="ARBA" id="ARBA00004606"/>
    </source>
</evidence>
<keyword evidence="10" id="KW-0325">Glycoprotein</keyword>
<feature type="transmembrane region" description="Helical" evidence="12">
    <location>
        <begin position="20"/>
        <end position="44"/>
    </location>
</feature>
<keyword evidence="3" id="KW-0645">Protease</keyword>
<name>A0AA36GJP0_CYLNA</name>
<evidence type="ECO:0000256" key="7">
    <source>
        <dbReference type="ARBA" id="ARBA00022968"/>
    </source>
</evidence>
<protein>
    <submittedName>
        <fullName evidence="15">Uncharacterized protein</fullName>
    </submittedName>
</protein>
<dbReference type="GO" id="GO:0012505">
    <property type="term" value="C:endomembrane system"/>
    <property type="evidence" value="ECO:0007669"/>
    <property type="project" value="UniProtKB-SubCell"/>
</dbReference>
<gene>
    <name evidence="15" type="ORF">CYNAS_LOCUS4686</name>
</gene>
<comment type="caution">
    <text evidence="15">The sequence shown here is derived from an EMBL/GenBank/DDBJ whole genome shotgun (WGS) entry which is preliminary data.</text>
</comment>
<dbReference type="PANTHER" id="PTHR11731:SF200">
    <property type="entry name" value="DIPEPTIDYL PEPTIDASE 10, ISOFORM B"/>
    <property type="match status" value="1"/>
</dbReference>
<keyword evidence="6" id="KW-0720">Serine protease</keyword>
<feature type="domain" description="Dipeptidylpeptidase IV N-terminal" evidence="14">
    <location>
        <begin position="158"/>
        <end position="506"/>
    </location>
</feature>
<keyword evidence="7" id="KW-0735">Signal-anchor</keyword>
<dbReference type="Proteomes" id="UP001176961">
    <property type="component" value="Unassembled WGS sequence"/>
</dbReference>
<dbReference type="InterPro" id="IPR029058">
    <property type="entry name" value="AB_hydrolase_fold"/>
</dbReference>
<proteinExistence type="predicted"/>
<sequence>MSETITDVESRSERKTKKLLHPLVFTIIICALIPLAIFVFGAILNRAESYAKEDLTTVVEQGERLKRSFDLEAIQKLQLPIYIYKFHDSNLLYLEESEMKSLSLDTMKTQTLGTVKTDEIQEALSEYYRGEPSHNLQYFVYRKPLNNEVDSKFNKSFSMLIYDTKNSKLHKVGVNKTGQECQKLFLWSSTGDDYVFWQDDHLYYSESPTSDKVVRITEDTPSWVHGILDWLYMEEIYDRNDEAVYWSLKGDNIAFLSYKQNPRAKGVFMISYAKGVKYPKVVELKYPKTYEEVLPRYVVTVWNKRSRELKQIDPPLRKRVEYHYIFRSKWIIMEEKEYLVVTYANRLQTAISIIICDVEAGICKLVYEYKYPNKTYAEPSDFDSIHSNDSLYILLPHPMSDGNSYQHIAKLKIKGSSDVQWAEVNFLSLGNFDVDKLVAYDKATDTVYFKAMAPNPRNLHMYSTKGTPSGSEVWKCATCRFPNCTYQSVLLDSNFTYATVACKGPAPQHYYSGVIEQGKVEKWNKMFNTMTFQKSLEEVSLPQVLTETVALGNGYEALVKIVLPPDPSLRSRSRSLPVLLYVYAGPGPLVATDSYISGNVLRFLYEGYAVVTIDGRGTTGRGWKYRSALYGAFGTVEIDDQLSALRKVLMGHPYLDASRLTVYGWSYGGYASALLSERARPGFFKCAISIAPVANFLYYDATYTERYMGIQASSAFYENDITMNVANFKETRLLLVHGLYDENVHFQNSALFMKALQREAIDFDLMVYPNKDHGINHRHLEMKTSLFLEKCAKR</sequence>
<evidence type="ECO:0000313" key="15">
    <source>
        <dbReference type="EMBL" id="CAJ0592703.1"/>
    </source>
</evidence>
<dbReference type="GO" id="GO:0008236">
    <property type="term" value="F:serine-type peptidase activity"/>
    <property type="evidence" value="ECO:0007669"/>
    <property type="project" value="UniProtKB-KW"/>
</dbReference>
<dbReference type="AlphaFoldDB" id="A0AA36GJP0"/>
<comment type="subcellular location">
    <subcellularLocation>
        <location evidence="11">Endomembrane system</location>
        <topology evidence="11">Single-pass membrane protein</topology>
    </subcellularLocation>
    <subcellularLocation>
        <location evidence="1">Membrane</location>
        <topology evidence="1">Single-pass type II membrane protein</topology>
    </subcellularLocation>
</comment>
<evidence type="ECO:0000256" key="10">
    <source>
        <dbReference type="ARBA" id="ARBA00023180"/>
    </source>
</evidence>
<keyword evidence="16" id="KW-1185">Reference proteome</keyword>
<dbReference type="Gene3D" id="3.40.50.1820">
    <property type="entry name" value="alpha/beta hydrolase"/>
    <property type="match status" value="1"/>
</dbReference>
<dbReference type="GO" id="GO:0004177">
    <property type="term" value="F:aminopeptidase activity"/>
    <property type="evidence" value="ECO:0007669"/>
    <property type="project" value="UniProtKB-KW"/>
</dbReference>
<organism evidence="15 16">
    <name type="scientific">Cylicocyclus nassatus</name>
    <name type="common">Nematode worm</name>
    <dbReference type="NCBI Taxonomy" id="53992"/>
    <lineage>
        <taxon>Eukaryota</taxon>
        <taxon>Metazoa</taxon>
        <taxon>Ecdysozoa</taxon>
        <taxon>Nematoda</taxon>
        <taxon>Chromadorea</taxon>
        <taxon>Rhabditida</taxon>
        <taxon>Rhabditina</taxon>
        <taxon>Rhabditomorpha</taxon>
        <taxon>Strongyloidea</taxon>
        <taxon>Strongylidae</taxon>
        <taxon>Cylicocyclus</taxon>
    </lineage>
</organism>
<evidence type="ECO:0000256" key="5">
    <source>
        <dbReference type="ARBA" id="ARBA00022801"/>
    </source>
</evidence>
<dbReference type="InterPro" id="IPR002469">
    <property type="entry name" value="Peptidase_S9B_N"/>
</dbReference>
<dbReference type="GO" id="GO:0005886">
    <property type="term" value="C:plasma membrane"/>
    <property type="evidence" value="ECO:0007669"/>
    <property type="project" value="TreeGrafter"/>
</dbReference>
<keyword evidence="2" id="KW-0031">Aminopeptidase</keyword>
<evidence type="ECO:0000256" key="9">
    <source>
        <dbReference type="ARBA" id="ARBA00023136"/>
    </source>
</evidence>